<comment type="caution">
    <text evidence="1">The sequence shown here is derived from an EMBL/GenBank/DDBJ whole genome shotgun (WGS) entry which is preliminary data.</text>
</comment>
<proteinExistence type="predicted"/>
<keyword evidence="2" id="KW-1185">Reference proteome</keyword>
<dbReference type="AlphaFoldDB" id="A0AAD5YDK0"/>
<dbReference type="EMBL" id="JANAWD010000198">
    <property type="protein sequence ID" value="KAJ3484186.1"/>
    <property type="molecule type" value="Genomic_DNA"/>
</dbReference>
<evidence type="ECO:0000313" key="1">
    <source>
        <dbReference type="EMBL" id="KAJ3484186.1"/>
    </source>
</evidence>
<reference evidence="1" key="1">
    <citation type="submission" date="2022-07" db="EMBL/GenBank/DDBJ databases">
        <title>Genome Sequence of Physisporinus lineatus.</title>
        <authorList>
            <person name="Buettner E."/>
        </authorList>
    </citation>
    <scope>NUCLEOTIDE SEQUENCE</scope>
    <source>
        <strain evidence="1">VT162</strain>
    </source>
</reference>
<evidence type="ECO:0000313" key="2">
    <source>
        <dbReference type="Proteomes" id="UP001212997"/>
    </source>
</evidence>
<organism evidence="1 2">
    <name type="scientific">Meripilus lineatus</name>
    <dbReference type="NCBI Taxonomy" id="2056292"/>
    <lineage>
        <taxon>Eukaryota</taxon>
        <taxon>Fungi</taxon>
        <taxon>Dikarya</taxon>
        <taxon>Basidiomycota</taxon>
        <taxon>Agaricomycotina</taxon>
        <taxon>Agaricomycetes</taxon>
        <taxon>Polyporales</taxon>
        <taxon>Meripilaceae</taxon>
        <taxon>Meripilus</taxon>
    </lineage>
</organism>
<dbReference type="Proteomes" id="UP001212997">
    <property type="component" value="Unassembled WGS sequence"/>
</dbReference>
<accession>A0AAD5YDK0</accession>
<protein>
    <submittedName>
        <fullName evidence="1">Uncharacterized protein</fullName>
    </submittedName>
</protein>
<name>A0AAD5YDK0_9APHY</name>
<gene>
    <name evidence="1" type="ORF">NLI96_g5799</name>
</gene>
<sequence>MCISLTSCPPFLTFELDDSPQAFNLTKSASPRSHLFPISSAVLMRVAPGAPEIRDVLDIIADLPPGTRILRTTRPRTLRMILTLHDISPDFESAIHLRNGITSHREGWRNMRRARILTTYAQLSNEDTAKPNANVLGDRQMEDHAPCQCDAHQYGPSALLYSATGGFAAGVALLDL</sequence>